<dbReference type="GO" id="GO:0000981">
    <property type="term" value="F:DNA-binding transcription factor activity, RNA polymerase II-specific"/>
    <property type="evidence" value="ECO:0007669"/>
    <property type="project" value="TreeGrafter"/>
</dbReference>
<feature type="compositionally biased region" description="Basic residues" evidence="2">
    <location>
        <begin position="883"/>
        <end position="901"/>
    </location>
</feature>
<keyword evidence="1" id="KW-0539">Nucleus</keyword>
<feature type="compositionally biased region" description="Acidic residues" evidence="2">
    <location>
        <begin position="531"/>
        <end position="541"/>
    </location>
</feature>
<keyword evidence="1" id="KW-0804">Transcription</keyword>
<dbReference type="SUPFAM" id="SSF46785">
    <property type="entry name" value="Winged helix' DNA-binding domain"/>
    <property type="match status" value="1"/>
</dbReference>
<feature type="compositionally biased region" description="Basic and acidic residues" evidence="2">
    <location>
        <begin position="108"/>
        <end position="119"/>
    </location>
</feature>
<dbReference type="GO" id="GO:0005634">
    <property type="term" value="C:nucleus"/>
    <property type="evidence" value="ECO:0007669"/>
    <property type="project" value="UniProtKB-SubCell"/>
</dbReference>
<feature type="region of interest" description="Disordered" evidence="2">
    <location>
        <begin position="714"/>
        <end position="745"/>
    </location>
</feature>
<feature type="compositionally biased region" description="Polar residues" evidence="2">
    <location>
        <begin position="288"/>
        <end position="301"/>
    </location>
</feature>
<dbReference type="SMART" id="SM01372">
    <property type="entry name" value="E2F_TDP"/>
    <property type="match status" value="1"/>
</dbReference>
<evidence type="ECO:0000259" key="3">
    <source>
        <dbReference type="SMART" id="SM01372"/>
    </source>
</evidence>
<feature type="compositionally biased region" description="Basic and acidic residues" evidence="2">
    <location>
        <begin position="724"/>
        <end position="733"/>
    </location>
</feature>
<feature type="region of interest" description="Disordered" evidence="2">
    <location>
        <begin position="313"/>
        <end position="332"/>
    </location>
</feature>
<feature type="region of interest" description="Disordered" evidence="2">
    <location>
        <begin position="779"/>
        <end position="914"/>
    </location>
</feature>
<comment type="similarity">
    <text evidence="1">Belongs to the E2F/DP family.</text>
</comment>
<dbReference type="Pfam" id="PF02319">
    <property type="entry name" value="WHD_E2F_TDP"/>
    <property type="match status" value="1"/>
</dbReference>
<feature type="compositionally biased region" description="Acidic residues" evidence="2">
    <location>
        <begin position="474"/>
        <end position="484"/>
    </location>
</feature>
<feature type="compositionally biased region" description="Basic and acidic residues" evidence="2">
    <location>
        <begin position="204"/>
        <end position="215"/>
    </location>
</feature>
<feature type="region of interest" description="Disordered" evidence="2">
    <location>
        <begin position="931"/>
        <end position="965"/>
    </location>
</feature>
<comment type="caution">
    <text evidence="4">The sequence shown here is derived from an EMBL/GenBank/DDBJ whole genome shotgun (WGS) entry which is preliminary data.</text>
</comment>
<dbReference type="Proteomes" id="UP000717515">
    <property type="component" value="Unassembled WGS sequence"/>
</dbReference>
<feature type="region of interest" description="Disordered" evidence="2">
    <location>
        <begin position="343"/>
        <end position="400"/>
    </location>
</feature>
<name>A0A9P8A638_MORAP</name>
<dbReference type="InterPro" id="IPR015648">
    <property type="entry name" value="Transcrpt_fac_DP"/>
</dbReference>
<feature type="compositionally biased region" description="Basic residues" evidence="2">
    <location>
        <begin position="838"/>
        <end position="852"/>
    </location>
</feature>
<evidence type="ECO:0000313" key="4">
    <source>
        <dbReference type="EMBL" id="KAG9323416.1"/>
    </source>
</evidence>
<feature type="compositionally biased region" description="Basic residues" evidence="2">
    <location>
        <begin position="954"/>
        <end position="963"/>
    </location>
</feature>
<feature type="region of interest" description="Disordered" evidence="2">
    <location>
        <begin position="503"/>
        <end position="589"/>
    </location>
</feature>
<feature type="region of interest" description="Disordered" evidence="2">
    <location>
        <begin position="280"/>
        <end position="301"/>
    </location>
</feature>
<keyword evidence="1" id="KW-0238">DNA-binding</keyword>
<reference evidence="4" key="1">
    <citation type="submission" date="2021-07" db="EMBL/GenBank/DDBJ databases">
        <title>Draft genome of Mortierella alpina, strain LL118, isolated from an aspen leaf litter sample.</title>
        <authorList>
            <person name="Yang S."/>
            <person name="Vinatzer B.A."/>
        </authorList>
    </citation>
    <scope>NUCLEOTIDE SEQUENCE</scope>
    <source>
        <strain evidence="4">LL118</strain>
    </source>
</reference>
<dbReference type="InterPro" id="IPR003316">
    <property type="entry name" value="E2F_WHTH_DNA-bd_dom"/>
</dbReference>
<evidence type="ECO:0000256" key="1">
    <source>
        <dbReference type="RuleBase" id="RU003796"/>
    </source>
</evidence>
<dbReference type="EMBL" id="JAIFTL010000102">
    <property type="protein sequence ID" value="KAG9323416.1"/>
    <property type="molecule type" value="Genomic_DNA"/>
</dbReference>
<dbReference type="GO" id="GO:0005667">
    <property type="term" value="C:transcription regulator complex"/>
    <property type="evidence" value="ECO:0007669"/>
    <property type="project" value="InterPro"/>
</dbReference>
<organism evidence="4 5">
    <name type="scientific">Mortierella alpina</name>
    <name type="common">Oleaginous fungus</name>
    <name type="synonym">Mortierella renispora</name>
    <dbReference type="NCBI Taxonomy" id="64518"/>
    <lineage>
        <taxon>Eukaryota</taxon>
        <taxon>Fungi</taxon>
        <taxon>Fungi incertae sedis</taxon>
        <taxon>Mucoromycota</taxon>
        <taxon>Mortierellomycotina</taxon>
        <taxon>Mortierellomycetes</taxon>
        <taxon>Mortierellales</taxon>
        <taxon>Mortierellaceae</taxon>
        <taxon>Mortierella</taxon>
    </lineage>
</organism>
<feature type="compositionally biased region" description="Acidic residues" evidence="2">
    <location>
        <begin position="734"/>
        <end position="745"/>
    </location>
</feature>
<evidence type="ECO:0000313" key="5">
    <source>
        <dbReference type="Proteomes" id="UP000717515"/>
    </source>
</evidence>
<feature type="compositionally biased region" description="Polar residues" evidence="2">
    <location>
        <begin position="138"/>
        <end position="150"/>
    </location>
</feature>
<feature type="compositionally biased region" description="Low complexity" evidence="2">
    <location>
        <begin position="152"/>
        <end position="180"/>
    </location>
</feature>
<feature type="compositionally biased region" description="Low complexity" evidence="2">
    <location>
        <begin position="371"/>
        <end position="387"/>
    </location>
</feature>
<feature type="region of interest" description="Disordered" evidence="2">
    <location>
        <begin position="1"/>
        <end position="230"/>
    </location>
</feature>
<dbReference type="InterPro" id="IPR036388">
    <property type="entry name" value="WH-like_DNA-bd_sf"/>
</dbReference>
<feature type="region of interest" description="Disordered" evidence="2">
    <location>
        <begin position="448"/>
        <end position="484"/>
    </location>
</feature>
<evidence type="ECO:0000256" key="2">
    <source>
        <dbReference type="SAM" id="MobiDB-lite"/>
    </source>
</evidence>
<proteinExistence type="inferred from homology"/>
<sequence length="1050" mass="117406">MTPQPDYLDRTAASSPYHSPVDLHAEQLQSQSHTRADSPPQPYASAAPQELRGLDSFENDHPFQSPSAQVHNPSYHSFASRRDPAVYPSAEDGPAETHPPWLPQQSHLYRDISPAERPLHSSLMKHPGPGRTHEPTQGLPTRQSEDSQSYHPYAPQPYSSSDPPSDLDRYQPQLQLPRLGPLHDHGQQQSPYPSLHSRSLRQGEPMDYRLTRPDIRATPPPTPATASSTAAAKALGDEMYTHPVAVPVSDRHYVLTSVAASTSFAPRRLSISYPSSRLALEPAEETPQRLSMSATSTSHIAPRSASLQTAIVHPRPHRPSSHSPPPYGAANGSRVDLALVREAPKTAQKIPPRIRTQWSHDQRRQDCPPLSFQSTSSQSLSSNSADSKMSPFTPRSGMIPRVMSRSTLDSSHSELDFTKAIHPSHTSHQASVPYHSSFLTDSPIDSQSHLVHHDRDDHDMEHCSEQDDVREREHEEDDEDEDEDEYRALAAYRASGISFVTSSRESMIREARPLSSPSSLGKDGTTGVAEDGVDEYEDNGEEGNSFASSSSSRKPSMARSPSGDEPKTGKKTARAKAVPRKRAPRQPSVQAAFDEAINELEEDGQTQDGSGSQSLHGKGLGYYAPLVCDHVEAKGITNYNDLVNELAGGQPVGQHGERMEGTVAQESSGQGNIRRRVYDALNILEALGIISMDKKEIRWIGIHDAKAIREASRKIQQANMPSRSYEEQERDGADESEEPEDDEMEIEQLQKEVEAMRLRNALELAQLQDQVARHVQVNNLIKRNKHREGKEQERQERRRQRKLERKEEKRAQMGHVEPMDMEDTQDEGMRISEESRRRSERRQHRHHHRHRSPRLENDNEASDAAEEEGEKADEDMDEETARRIRKMERRERRERKERKAQRKAEKEAAAAAAEEQRIQLPFVVVRLPGYAGQSSDSEASISVVRRVREDQRPRKSGKSKRHCGVNGDETTMVEIKMPHQEELSIISDTEILGDLGLNTVSLNELKATLPQELLENACYGASAAEGEVDGNTIVTVRGGFERAMFCSQAQ</sequence>
<dbReference type="AlphaFoldDB" id="A0A9P8A638"/>
<dbReference type="GO" id="GO:0051726">
    <property type="term" value="P:regulation of cell cycle"/>
    <property type="evidence" value="ECO:0007669"/>
    <property type="project" value="InterPro"/>
</dbReference>
<keyword evidence="1" id="KW-0805">Transcription regulation</keyword>
<feature type="compositionally biased region" description="Acidic residues" evidence="2">
    <location>
        <begin position="858"/>
        <end position="878"/>
    </location>
</feature>
<protein>
    <recommendedName>
        <fullName evidence="3">E2F/DP family winged-helix DNA-binding domain-containing protein</fullName>
    </recommendedName>
</protein>
<gene>
    <name evidence="4" type="ORF">KVV02_002576</name>
</gene>
<feature type="compositionally biased region" description="Polar residues" evidence="2">
    <location>
        <begin position="62"/>
        <end position="77"/>
    </location>
</feature>
<feature type="compositionally biased region" description="Low complexity" evidence="2">
    <location>
        <begin position="545"/>
        <end position="561"/>
    </location>
</feature>
<feature type="domain" description="E2F/DP family winged-helix DNA-binding" evidence="3">
    <location>
        <begin position="615"/>
        <end position="701"/>
    </location>
</feature>
<dbReference type="InterPro" id="IPR036390">
    <property type="entry name" value="WH_DNA-bd_sf"/>
</dbReference>
<accession>A0A9P8A638</accession>
<feature type="compositionally biased region" description="Basic and acidic residues" evidence="2">
    <location>
        <begin position="827"/>
        <end position="837"/>
    </location>
</feature>
<dbReference type="PANTHER" id="PTHR12548:SF9">
    <property type="entry name" value="TRANSCRIPTION FACTOR DP"/>
    <property type="match status" value="1"/>
</dbReference>
<feature type="compositionally biased region" description="Basic and acidic residues" evidence="2">
    <location>
        <begin position="52"/>
        <end position="61"/>
    </location>
</feature>
<feature type="compositionally biased region" description="Basic and acidic residues" evidence="2">
    <location>
        <begin position="451"/>
        <end position="473"/>
    </location>
</feature>
<dbReference type="Gene3D" id="1.10.10.10">
    <property type="entry name" value="Winged helix-like DNA-binding domain superfamily/Winged helix DNA-binding domain"/>
    <property type="match status" value="1"/>
</dbReference>
<comment type="subcellular location">
    <subcellularLocation>
        <location evidence="1">Nucleus</location>
    </subcellularLocation>
</comment>
<feature type="compositionally biased region" description="Basic residues" evidence="2">
    <location>
        <begin position="569"/>
        <end position="584"/>
    </location>
</feature>
<dbReference type="GO" id="GO:0000977">
    <property type="term" value="F:RNA polymerase II transcription regulatory region sequence-specific DNA binding"/>
    <property type="evidence" value="ECO:0007669"/>
    <property type="project" value="TreeGrafter"/>
</dbReference>
<dbReference type="PANTHER" id="PTHR12548">
    <property type="entry name" value="TRANSCRIPTION FACTOR DP"/>
    <property type="match status" value="1"/>
</dbReference>